<accession>A0A0A0Z117</accession>
<dbReference type="Gene3D" id="3.40.390.80">
    <property type="entry name" value="Peptidase M60, enhancin-like domain 2"/>
    <property type="match status" value="1"/>
</dbReference>
<organism evidence="3">
    <name type="scientific">Lymantria dispar multicapsid nuclear polyhedrosis virus</name>
    <name type="common">LdMNPV</name>
    <dbReference type="NCBI Taxonomy" id="10449"/>
    <lineage>
        <taxon>Viruses</taxon>
        <taxon>Viruses incertae sedis</taxon>
        <taxon>Naldaviricetes</taxon>
        <taxon>Lefavirales</taxon>
        <taxon>Baculoviridae</taxon>
        <taxon>Alphabaculovirus</taxon>
        <taxon>Alphabaculovirus lydisparis</taxon>
    </lineage>
</organism>
<name>A0A0A0Z117_NPVLD</name>
<keyword evidence="1" id="KW-1133">Transmembrane helix</keyword>
<feature type="domain" description="Peptidase M60" evidence="2">
    <location>
        <begin position="31"/>
        <end position="330"/>
    </location>
</feature>
<evidence type="ECO:0000313" key="3">
    <source>
        <dbReference type="EMBL" id="AIX47905.1"/>
    </source>
</evidence>
<keyword evidence="1" id="KW-0812">Transmembrane</keyword>
<organismHost>
    <name type="scientific">Lepidoptera</name>
    <name type="common">moths &amp; butterflies</name>
    <dbReference type="NCBI Taxonomy" id="7088"/>
</organismHost>
<keyword evidence="1" id="KW-0472">Membrane</keyword>
<dbReference type="Pfam" id="PF13402">
    <property type="entry name" value="Peptidase_M60"/>
    <property type="match status" value="1"/>
</dbReference>
<dbReference type="EMBL" id="KM386655">
    <property type="protein sequence ID" value="AIX47905.1"/>
    <property type="molecule type" value="Genomic_DNA"/>
</dbReference>
<proteinExistence type="predicted"/>
<evidence type="ECO:0000259" key="2">
    <source>
        <dbReference type="PROSITE" id="PS51723"/>
    </source>
</evidence>
<feature type="transmembrane region" description="Helical" evidence="1">
    <location>
        <begin position="739"/>
        <end position="762"/>
    </location>
</feature>
<reference evidence="3" key="1">
    <citation type="journal article" date="2015" name="Genome Announc.">
        <title>Complete Genome Sequence of the Strain of Lymantria dispar Multiple Nucleopolyhedrovirus Found in the Gypsy Moth Biopesticide Virin-ENSh.</title>
        <authorList>
            <person name="Harrison R.L."/>
            <person name="Rowley D.L."/>
        </authorList>
    </citation>
    <scope>NUCLEOTIDE SEQUENCE</scope>
    <source>
        <strain evidence="3">3029</strain>
    </source>
</reference>
<dbReference type="SMART" id="SM01276">
    <property type="entry name" value="M60-like"/>
    <property type="match status" value="1"/>
</dbReference>
<dbReference type="PROSITE" id="PS51723">
    <property type="entry name" value="PEPTIDASE_M60"/>
    <property type="match status" value="1"/>
</dbReference>
<evidence type="ECO:0000256" key="1">
    <source>
        <dbReference type="SAM" id="Phobius"/>
    </source>
</evidence>
<protein>
    <submittedName>
        <fullName evidence="3">VEF-1</fullName>
    </submittedName>
</protein>
<dbReference type="InterPro" id="IPR031161">
    <property type="entry name" value="Peptidase_M60_dom"/>
</dbReference>
<sequence length="783" mass="89159">MSNTTTFTLTVLPTTLPVFLSASDTSLGLHHNRVPLGYVCSSATTITVRSTAAISLRFLNNDRNQEQSVTVEANSSSSFTHDQTYVPFADRVVGGDARGYVVECTVNNYLSVLPHYTHGLTDEAAFKNELRALDDNQSFAFLELKNALLLVPPPDKAELLALDLGALDNFYTTIVDTFDHLIGLVNVASDDPATRNFNKKYFCKADSNGVGAAYYDRNWTAQTNVSMSRYLQPRATNWLVLHEIGHAYDFQFAGNTPALNEVWNNVLADRYQYDFMSFDERQRDASVYENGNRDRVERNIAERIDNRAPFDSWSFFQKMAVFTWMMDTDCGRETMARINRQFRQIKTFDSSPRYMPTFDWWVLLSDGDFVPYLKLMQVEFTSCRVLSNNNVVDTFLHTNSLVRSKRVYYPVKELIANFDALTNNYGFVAQSNYSLVAPGEVDARASLVIHCDIDDARQIAGQIFYVYDGTRLVWQSQIDNSNRLVVNDIHAGVYTMVAPRGRDKRYRVYFDEPVSIAGLNEHLYLFADTSKPTKRLIYERLDSSPAGDRVAAHVLGINDLYRAKVIFDFKAKLMSVHSFASSFNSGYANMRYFVINVKRDQLYTFNHTFTGTQNFVGVMSVDIAPGDTMSSFHQQGGTRFIFLNAKSLNFTLNVSENWYSNTNLPSKNQVLETRMDECVAYLYANASRLIPFENHLKDELYLTIQSLPDKDYYMRLYNPFLPAHFKFNTFDPTTGSSSIMMAVVIFCFVLVALVIVFILVFVNRRGRQSPKAAERAPPPLQRV</sequence>